<evidence type="ECO:0000256" key="5">
    <source>
        <dbReference type="SAM" id="MobiDB-lite"/>
    </source>
</evidence>
<reference evidence="7" key="2">
    <citation type="submission" date="2018-03" db="EMBL/GenBank/DDBJ databases">
        <title>The Triticum urartu genome reveals the dynamic nature of wheat genome evolution.</title>
        <authorList>
            <person name="Ling H."/>
            <person name="Ma B."/>
            <person name="Shi X."/>
            <person name="Liu H."/>
            <person name="Dong L."/>
            <person name="Sun H."/>
            <person name="Cao Y."/>
            <person name="Gao Q."/>
            <person name="Zheng S."/>
            <person name="Li Y."/>
            <person name="Yu Y."/>
            <person name="Du H."/>
            <person name="Qi M."/>
            <person name="Li Y."/>
            <person name="Yu H."/>
            <person name="Cui Y."/>
            <person name="Wang N."/>
            <person name="Chen C."/>
            <person name="Wu H."/>
            <person name="Zhao Y."/>
            <person name="Zhang J."/>
            <person name="Li Y."/>
            <person name="Zhou W."/>
            <person name="Zhang B."/>
            <person name="Hu W."/>
            <person name="Eijk M."/>
            <person name="Tang J."/>
            <person name="Witsenboer H."/>
            <person name="Zhao S."/>
            <person name="Li Z."/>
            <person name="Zhang A."/>
            <person name="Wang D."/>
            <person name="Liang C."/>
        </authorList>
    </citation>
    <scope>NUCLEOTIDE SEQUENCE [LARGE SCALE GENOMIC DNA]</scope>
    <source>
        <strain evidence="7">cv. G1812</strain>
    </source>
</reference>
<evidence type="ECO:0000259" key="6">
    <source>
        <dbReference type="PROSITE" id="PS50966"/>
    </source>
</evidence>
<keyword evidence="8" id="KW-1185">Reference proteome</keyword>
<evidence type="ECO:0000256" key="1">
    <source>
        <dbReference type="ARBA" id="ARBA00022723"/>
    </source>
</evidence>
<dbReference type="SMART" id="SM00575">
    <property type="entry name" value="ZnF_PMZ"/>
    <property type="match status" value="1"/>
</dbReference>
<feature type="region of interest" description="Disordered" evidence="5">
    <location>
        <begin position="147"/>
        <end position="166"/>
    </location>
</feature>
<feature type="compositionally biased region" description="Polar residues" evidence="5">
    <location>
        <begin position="223"/>
        <end position="245"/>
    </location>
</feature>
<dbReference type="Proteomes" id="UP000015106">
    <property type="component" value="Chromosome 6"/>
</dbReference>
<dbReference type="Gramene" id="TuG1812G0600000042.01.T01">
    <property type="protein sequence ID" value="TuG1812G0600000042.01.T01"/>
    <property type="gene ID" value="TuG1812G0600000042.01"/>
</dbReference>
<feature type="domain" description="SWIM-type" evidence="6">
    <location>
        <begin position="64"/>
        <end position="96"/>
    </location>
</feature>
<evidence type="ECO:0000256" key="2">
    <source>
        <dbReference type="ARBA" id="ARBA00022771"/>
    </source>
</evidence>
<name>A0A8R7QLW2_TRIUA</name>
<dbReference type="EnsemblPlants" id="TuG1812G0600000042.01.T01">
    <property type="protein sequence ID" value="TuG1812G0600000042.01.T01"/>
    <property type="gene ID" value="TuG1812G0600000042.01"/>
</dbReference>
<dbReference type="PROSITE" id="PS50966">
    <property type="entry name" value="ZF_SWIM"/>
    <property type="match status" value="1"/>
</dbReference>
<dbReference type="GO" id="GO:0008270">
    <property type="term" value="F:zinc ion binding"/>
    <property type="evidence" value="ECO:0007669"/>
    <property type="project" value="UniProtKB-KW"/>
</dbReference>
<keyword evidence="2 4" id="KW-0863">Zinc-finger</keyword>
<dbReference type="InterPro" id="IPR007527">
    <property type="entry name" value="Znf_SWIM"/>
</dbReference>
<accession>A0A8R7QLW2</accession>
<keyword evidence="3" id="KW-0862">Zinc</keyword>
<organism evidence="7 8">
    <name type="scientific">Triticum urartu</name>
    <name type="common">Red wild einkorn</name>
    <name type="synonym">Crithodium urartu</name>
    <dbReference type="NCBI Taxonomy" id="4572"/>
    <lineage>
        <taxon>Eukaryota</taxon>
        <taxon>Viridiplantae</taxon>
        <taxon>Streptophyta</taxon>
        <taxon>Embryophyta</taxon>
        <taxon>Tracheophyta</taxon>
        <taxon>Spermatophyta</taxon>
        <taxon>Magnoliopsida</taxon>
        <taxon>Liliopsida</taxon>
        <taxon>Poales</taxon>
        <taxon>Poaceae</taxon>
        <taxon>BOP clade</taxon>
        <taxon>Pooideae</taxon>
        <taxon>Triticodae</taxon>
        <taxon>Triticeae</taxon>
        <taxon>Triticinae</taxon>
        <taxon>Triticum</taxon>
    </lineage>
</organism>
<sequence>MIDKIKSQLSSRHYSKQQEVKKWDGPICPKIKKRLLKHIEWSSNCYPTNAGEGIFLVTSHGRDYIVELQMKACTCRRWQLTGIPCPHSISCYRDELIDPEEMVHKCYALCNFSKAYARIIMPCKDEREWQKMGGCLMKPPLYENKRGRKAKNRRMQPEEVIARQGGKKITRHGTIIHCSHCNNPGHNKKGCSAFKQGLPVAKPMQKQMRKRSRTTFEEEDPQPTMSRQNEATTEQQAPGPSMTQVSEEPVVTQVTQEHDMPLIGVLHPHSMMEIMRNEAPKQNKRKMPGPLPESSFLKEARAAMPSAGTSTATRLGSLTTRVEVMREAKQH</sequence>
<protein>
    <recommendedName>
        <fullName evidence="6">SWIM-type domain-containing protein</fullName>
    </recommendedName>
</protein>
<dbReference type="AlphaFoldDB" id="A0A8R7QLW2"/>
<dbReference type="PANTHER" id="PTHR31973">
    <property type="entry name" value="POLYPROTEIN, PUTATIVE-RELATED"/>
    <property type="match status" value="1"/>
</dbReference>
<reference evidence="8" key="1">
    <citation type="journal article" date="2013" name="Nature">
        <title>Draft genome of the wheat A-genome progenitor Triticum urartu.</title>
        <authorList>
            <person name="Ling H.Q."/>
            <person name="Zhao S."/>
            <person name="Liu D."/>
            <person name="Wang J."/>
            <person name="Sun H."/>
            <person name="Zhang C."/>
            <person name="Fan H."/>
            <person name="Li D."/>
            <person name="Dong L."/>
            <person name="Tao Y."/>
            <person name="Gao C."/>
            <person name="Wu H."/>
            <person name="Li Y."/>
            <person name="Cui Y."/>
            <person name="Guo X."/>
            <person name="Zheng S."/>
            <person name="Wang B."/>
            <person name="Yu K."/>
            <person name="Liang Q."/>
            <person name="Yang W."/>
            <person name="Lou X."/>
            <person name="Chen J."/>
            <person name="Feng M."/>
            <person name="Jian J."/>
            <person name="Zhang X."/>
            <person name="Luo G."/>
            <person name="Jiang Y."/>
            <person name="Liu J."/>
            <person name="Wang Z."/>
            <person name="Sha Y."/>
            <person name="Zhang B."/>
            <person name="Wu H."/>
            <person name="Tang D."/>
            <person name="Shen Q."/>
            <person name="Xue P."/>
            <person name="Zou S."/>
            <person name="Wang X."/>
            <person name="Liu X."/>
            <person name="Wang F."/>
            <person name="Yang Y."/>
            <person name="An X."/>
            <person name="Dong Z."/>
            <person name="Zhang K."/>
            <person name="Zhang X."/>
            <person name="Luo M.C."/>
            <person name="Dvorak J."/>
            <person name="Tong Y."/>
            <person name="Wang J."/>
            <person name="Yang H."/>
            <person name="Li Z."/>
            <person name="Wang D."/>
            <person name="Zhang A."/>
            <person name="Wang J."/>
        </authorList>
    </citation>
    <scope>NUCLEOTIDE SEQUENCE</scope>
    <source>
        <strain evidence="8">cv. G1812</strain>
    </source>
</reference>
<evidence type="ECO:0000313" key="8">
    <source>
        <dbReference type="Proteomes" id="UP000015106"/>
    </source>
</evidence>
<evidence type="ECO:0000256" key="3">
    <source>
        <dbReference type="ARBA" id="ARBA00022833"/>
    </source>
</evidence>
<feature type="region of interest" description="Disordered" evidence="5">
    <location>
        <begin position="202"/>
        <end position="245"/>
    </location>
</feature>
<dbReference type="PANTHER" id="PTHR31973:SF191">
    <property type="entry name" value="OS05G0489400 PROTEIN"/>
    <property type="match status" value="1"/>
</dbReference>
<dbReference type="InterPro" id="IPR006564">
    <property type="entry name" value="Znf_PMZ"/>
</dbReference>
<proteinExistence type="predicted"/>
<evidence type="ECO:0000313" key="7">
    <source>
        <dbReference type="EnsemblPlants" id="TuG1812G0600000042.01.T01"/>
    </source>
</evidence>
<keyword evidence="1" id="KW-0479">Metal-binding</keyword>
<dbReference type="Pfam" id="PF04434">
    <property type="entry name" value="SWIM"/>
    <property type="match status" value="1"/>
</dbReference>
<evidence type="ECO:0000256" key="4">
    <source>
        <dbReference type="PROSITE-ProRule" id="PRU00325"/>
    </source>
</evidence>
<reference evidence="7" key="3">
    <citation type="submission" date="2022-06" db="UniProtKB">
        <authorList>
            <consortium name="EnsemblPlants"/>
        </authorList>
    </citation>
    <scope>IDENTIFICATION</scope>
</reference>